<dbReference type="Proteomes" id="UP001430953">
    <property type="component" value="Unassembled WGS sequence"/>
</dbReference>
<feature type="region of interest" description="Disordered" evidence="1">
    <location>
        <begin position="43"/>
        <end position="67"/>
    </location>
</feature>
<protein>
    <submittedName>
        <fullName evidence="2">Uncharacterized protein</fullName>
    </submittedName>
</protein>
<proteinExistence type="predicted"/>
<evidence type="ECO:0000256" key="1">
    <source>
        <dbReference type="SAM" id="MobiDB-lite"/>
    </source>
</evidence>
<keyword evidence="3" id="KW-1185">Reference proteome</keyword>
<reference evidence="2 3" key="1">
    <citation type="submission" date="2023-03" db="EMBL/GenBank/DDBJ databases">
        <title>High recombination rates correlate with genetic variation in Cardiocondyla obscurior ants.</title>
        <authorList>
            <person name="Errbii M."/>
        </authorList>
    </citation>
    <scope>NUCLEOTIDE SEQUENCE [LARGE SCALE GENOMIC DNA]</scope>
    <source>
        <strain evidence="2">Alpha-2009</strain>
        <tissue evidence="2">Whole body</tissue>
    </source>
</reference>
<accession>A0AAW2H0W3</accession>
<evidence type="ECO:0000313" key="3">
    <source>
        <dbReference type="Proteomes" id="UP001430953"/>
    </source>
</evidence>
<dbReference type="EMBL" id="JADYXP020000001">
    <property type="protein sequence ID" value="KAL0133063.1"/>
    <property type="molecule type" value="Genomic_DNA"/>
</dbReference>
<feature type="compositionally biased region" description="Polar residues" evidence="1">
    <location>
        <begin position="57"/>
        <end position="67"/>
    </location>
</feature>
<name>A0AAW2H0W3_9HYME</name>
<organism evidence="2 3">
    <name type="scientific">Cardiocondyla obscurior</name>
    <dbReference type="NCBI Taxonomy" id="286306"/>
    <lineage>
        <taxon>Eukaryota</taxon>
        <taxon>Metazoa</taxon>
        <taxon>Ecdysozoa</taxon>
        <taxon>Arthropoda</taxon>
        <taxon>Hexapoda</taxon>
        <taxon>Insecta</taxon>
        <taxon>Pterygota</taxon>
        <taxon>Neoptera</taxon>
        <taxon>Endopterygota</taxon>
        <taxon>Hymenoptera</taxon>
        <taxon>Apocrita</taxon>
        <taxon>Aculeata</taxon>
        <taxon>Formicoidea</taxon>
        <taxon>Formicidae</taxon>
        <taxon>Myrmicinae</taxon>
        <taxon>Cardiocondyla</taxon>
    </lineage>
</organism>
<sequence>MHAGRTARSSSDDQVADTCFRFLMPTKERYCLTAWLLKQTRRSRRRNVRRKGENRSYVRQQHNQTRGPTRIRLSRSAGSYIEAFSTGALTELSRIVLLQAIVPESSPSQASCQCVEIHNYIELRYKLC</sequence>
<gene>
    <name evidence="2" type="ORF">PUN28_000666</name>
</gene>
<evidence type="ECO:0000313" key="2">
    <source>
        <dbReference type="EMBL" id="KAL0133063.1"/>
    </source>
</evidence>
<dbReference type="AlphaFoldDB" id="A0AAW2H0W3"/>
<comment type="caution">
    <text evidence="2">The sequence shown here is derived from an EMBL/GenBank/DDBJ whole genome shotgun (WGS) entry which is preliminary data.</text>
</comment>